<dbReference type="Gene3D" id="3.50.50.60">
    <property type="entry name" value="FAD/NAD(P)-binding domain"/>
    <property type="match status" value="2"/>
</dbReference>
<dbReference type="PANTHER" id="PTHR10668:SF105">
    <property type="entry name" value="DEHYDROGENASE-RELATED"/>
    <property type="match status" value="1"/>
</dbReference>
<reference evidence="6" key="1">
    <citation type="submission" date="2018-06" db="EMBL/GenBank/DDBJ databases">
        <authorList>
            <person name="Zhirakovskaya E."/>
        </authorList>
    </citation>
    <scope>NUCLEOTIDE SEQUENCE</scope>
</reference>
<dbReference type="GO" id="GO:0016491">
    <property type="term" value="F:oxidoreductase activity"/>
    <property type="evidence" value="ECO:0007669"/>
    <property type="project" value="InterPro"/>
</dbReference>
<dbReference type="InterPro" id="IPR036188">
    <property type="entry name" value="FAD/NAD-bd_sf"/>
</dbReference>
<protein>
    <recommendedName>
        <fullName evidence="4">Pyridine nucleotide-disulfide oxidoreductase domain-containing protein 2</fullName>
    </recommendedName>
</protein>
<evidence type="ECO:0000313" key="6">
    <source>
        <dbReference type="EMBL" id="VAV92865.1"/>
    </source>
</evidence>
<feature type="domain" description="Amine oxidase" evidence="5">
    <location>
        <begin position="68"/>
        <end position="299"/>
    </location>
</feature>
<comment type="function">
    <text evidence="2">Probable oxidoreductase that may play a role as regulator of mitochondrial function.</text>
</comment>
<name>A0A3B0SCW3_9ZZZZ</name>
<dbReference type="SUPFAM" id="SSF51905">
    <property type="entry name" value="FAD/NAD(P)-binding domain"/>
    <property type="match status" value="1"/>
</dbReference>
<dbReference type="PANTHER" id="PTHR10668">
    <property type="entry name" value="PHYTOENE DEHYDROGENASE"/>
    <property type="match status" value="1"/>
</dbReference>
<accession>A0A3B0SCW3</accession>
<comment type="subunit">
    <text evidence="3">Interacts with COX5B; this interaction may contribute to localize PYROXD2 to the inner face of the inner mitochondrial membrane.</text>
</comment>
<evidence type="ECO:0000256" key="1">
    <source>
        <dbReference type="ARBA" id="ARBA00004305"/>
    </source>
</evidence>
<evidence type="ECO:0000256" key="4">
    <source>
        <dbReference type="ARBA" id="ARBA00040298"/>
    </source>
</evidence>
<gene>
    <name evidence="6" type="ORF">MNBD_ACTINO02-323</name>
</gene>
<dbReference type="GO" id="GO:0005759">
    <property type="term" value="C:mitochondrial matrix"/>
    <property type="evidence" value="ECO:0007669"/>
    <property type="project" value="UniProtKB-SubCell"/>
</dbReference>
<proteinExistence type="predicted"/>
<comment type="subcellular location">
    <subcellularLocation>
        <location evidence="1">Mitochondrion matrix</location>
    </subcellularLocation>
</comment>
<dbReference type="Pfam" id="PF01593">
    <property type="entry name" value="Amino_oxidase"/>
    <property type="match status" value="1"/>
</dbReference>
<feature type="non-terminal residue" evidence="6">
    <location>
        <position position="362"/>
    </location>
</feature>
<sequence>MGYGEFPYSRVRETAYRLRYIHIRVGVPDSLRRLPSSAPQTMSMVRRARCDTPAMRKRAIIVGSGINGLTAAATLSVSGWDVTVYEAMPQIGGAARTVDLGTPGFLHDVGASILPMAPLSPAFKNLGITSAIEFITPSVSVAHPRDDGPAVGLSPDLGLVGPPDQTWNRWLARSTTDIGRTTRTLLSFPIPRLRDGLSAGIFGLQSLRRASAVARGFDTEEAGMLFAGLAAHAVAPLNHRAVTGVGLSLAAIAQTTGWPVIRGGTQKIVDRLADTIRANGGTIVVDTPVSTLDNVEPTDAVLLGTSAPAAAHIGGQRISRRLRHRLSGTAPGPGVYKVDWALKGHIPWTDPLCRDAATVHLG</sequence>
<dbReference type="EMBL" id="UOEK01000033">
    <property type="protein sequence ID" value="VAV92865.1"/>
    <property type="molecule type" value="Genomic_DNA"/>
</dbReference>
<dbReference type="InterPro" id="IPR002937">
    <property type="entry name" value="Amino_oxidase"/>
</dbReference>
<organism evidence="6">
    <name type="scientific">hydrothermal vent metagenome</name>
    <dbReference type="NCBI Taxonomy" id="652676"/>
    <lineage>
        <taxon>unclassified sequences</taxon>
        <taxon>metagenomes</taxon>
        <taxon>ecological metagenomes</taxon>
    </lineage>
</organism>
<evidence type="ECO:0000256" key="2">
    <source>
        <dbReference type="ARBA" id="ARBA00037217"/>
    </source>
</evidence>
<evidence type="ECO:0000259" key="5">
    <source>
        <dbReference type="Pfam" id="PF01593"/>
    </source>
</evidence>
<evidence type="ECO:0000256" key="3">
    <source>
        <dbReference type="ARBA" id="ARBA00038825"/>
    </source>
</evidence>
<dbReference type="AlphaFoldDB" id="A0A3B0SCW3"/>